<sequence length="97" mass="10233">MELTNYPSLEVYQDLPNGSTRTVLIDPAIAGNSTGPMVNLPEHHEVGQGGSAFGPFDTSGWNPQYDVRVPLPTTELGPTASPPTVPTSPSQPGVTQF</sequence>
<dbReference type="EMBL" id="AP022591">
    <property type="protein sequence ID" value="BBY46001.1"/>
    <property type="molecule type" value="Genomic_DNA"/>
</dbReference>
<name>A0A7I7RP97_MYCCF</name>
<dbReference type="AlphaFoldDB" id="A0A7I7RP97"/>
<protein>
    <submittedName>
        <fullName evidence="2">Uncharacterized protein</fullName>
    </submittedName>
</protein>
<gene>
    <name evidence="2" type="ORF">MCEL_42960</name>
</gene>
<reference evidence="2 3" key="1">
    <citation type="journal article" date="2019" name="Emerg. Microbes Infect.">
        <title>Comprehensive subspecies identification of 175 nontuberculous mycobacteria species based on 7547 genomic profiles.</title>
        <authorList>
            <person name="Matsumoto Y."/>
            <person name="Kinjo T."/>
            <person name="Motooka D."/>
            <person name="Nabeya D."/>
            <person name="Jung N."/>
            <person name="Uechi K."/>
            <person name="Horii T."/>
            <person name="Iida T."/>
            <person name="Fujita J."/>
            <person name="Nakamura S."/>
        </authorList>
    </citation>
    <scope>NUCLEOTIDE SEQUENCE [LARGE SCALE GENOMIC DNA]</scope>
    <source>
        <strain evidence="2 3">JCM 18439</strain>
    </source>
</reference>
<organism evidence="2 3">
    <name type="scientific">Mycolicibacterium celeriflavum</name>
    <name type="common">Mycobacterium celeriflavum</name>
    <dbReference type="NCBI Taxonomy" id="1249101"/>
    <lineage>
        <taxon>Bacteria</taxon>
        <taxon>Bacillati</taxon>
        <taxon>Actinomycetota</taxon>
        <taxon>Actinomycetes</taxon>
        <taxon>Mycobacteriales</taxon>
        <taxon>Mycobacteriaceae</taxon>
        <taxon>Mycolicibacterium</taxon>
    </lineage>
</organism>
<dbReference type="Proteomes" id="UP000466431">
    <property type="component" value="Chromosome"/>
</dbReference>
<evidence type="ECO:0000313" key="2">
    <source>
        <dbReference type="EMBL" id="BBY46001.1"/>
    </source>
</evidence>
<accession>A0A7I7RP97</accession>
<proteinExistence type="predicted"/>
<keyword evidence="3" id="KW-1185">Reference proteome</keyword>
<evidence type="ECO:0000256" key="1">
    <source>
        <dbReference type="SAM" id="MobiDB-lite"/>
    </source>
</evidence>
<feature type="region of interest" description="Disordered" evidence="1">
    <location>
        <begin position="35"/>
        <end position="97"/>
    </location>
</feature>
<evidence type="ECO:0000313" key="3">
    <source>
        <dbReference type="Proteomes" id="UP000466431"/>
    </source>
</evidence>
<dbReference type="KEGG" id="mcee:MCEL_42960"/>
<feature type="compositionally biased region" description="Low complexity" evidence="1">
    <location>
        <begin position="87"/>
        <end position="97"/>
    </location>
</feature>